<dbReference type="GO" id="GO:0005643">
    <property type="term" value="C:nuclear pore"/>
    <property type="evidence" value="ECO:0007669"/>
    <property type="project" value="TreeGrafter"/>
</dbReference>
<dbReference type="PANTHER" id="PTHR23138:SF183">
    <property type="entry name" value="RANBD1 DOMAIN-CONTAINING PROTEIN"/>
    <property type="match status" value="1"/>
</dbReference>
<comment type="caution">
    <text evidence="3">The sequence shown here is derived from an EMBL/GenBank/DDBJ whole genome shotgun (WGS) entry which is preliminary data.</text>
</comment>
<protein>
    <recommendedName>
        <fullName evidence="2">RanBD1 domain-containing protein</fullName>
    </recommendedName>
</protein>
<dbReference type="Proteomes" id="UP000794436">
    <property type="component" value="Unassembled WGS sequence"/>
</dbReference>
<evidence type="ECO:0000259" key="2">
    <source>
        <dbReference type="PROSITE" id="PS50196"/>
    </source>
</evidence>
<evidence type="ECO:0000313" key="3">
    <source>
        <dbReference type="EMBL" id="TMW59656.1"/>
    </source>
</evidence>
<proteinExistence type="predicted"/>
<dbReference type="Gene3D" id="2.30.29.30">
    <property type="entry name" value="Pleckstrin-homology domain (PH domain)/Phosphotyrosine-binding domain (PTB)"/>
    <property type="match status" value="1"/>
</dbReference>
<name>A0A8K1FEP6_PYTOL</name>
<feature type="region of interest" description="Disordered" evidence="1">
    <location>
        <begin position="1"/>
        <end position="89"/>
    </location>
</feature>
<dbReference type="EMBL" id="SPLM01000109">
    <property type="protein sequence ID" value="TMW59656.1"/>
    <property type="molecule type" value="Genomic_DNA"/>
</dbReference>
<dbReference type="SUPFAM" id="SSF50729">
    <property type="entry name" value="PH domain-like"/>
    <property type="match status" value="1"/>
</dbReference>
<dbReference type="GO" id="GO:0005737">
    <property type="term" value="C:cytoplasm"/>
    <property type="evidence" value="ECO:0007669"/>
    <property type="project" value="TreeGrafter"/>
</dbReference>
<dbReference type="InterPro" id="IPR000156">
    <property type="entry name" value="Ran_bind_dom"/>
</dbReference>
<organism evidence="3 4">
    <name type="scientific">Pythium oligandrum</name>
    <name type="common">Mycoparasitic fungus</name>
    <dbReference type="NCBI Taxonomy" id="41045"/>
    <lineage>
        <taxon>Eukaryota</taxon>
        <taxon>Sar</taxon>
        <taxon>Stramenopiles</taxon>
        <taxon>Oomycota</taxon>
        <taxon>Peronosporomycetes</taxon>
        <taxon>Pythiales</taxon>
        <taxon>Pythiaceae</taxon>
        <taxon>Pythium</taxon>
    </lineage>
</organism>
<dbReference type="SMART" id="SM00160">
    <property type="entry name" value="RanBD"/>
    <property type="match status" value="1"/>
</dbReference>
<feature type="compositionally biased region" description="Basic and acidic residues" evidence="1">
    <location>
        <begin position="1"/>
        <end position="25"/>
    </location>
</feature>
<dbReference type="PANTHER" id="PTHR23138">
    <property type="entry name" value="RAN BINDING PROTEIN"/>
    <property type="match status" value="1"/>
</dbReference>
<dbReference type="CDD" id="cd00835">
    <property type="entry name" value="RanBD_family"/>
    <property type="match status" value="1"/>
</dbReference>
<feature type="domain" description="RanBD1" evidence="2">
    <location>
        <begin position="153"/>
        <end position="289"/>
    </location>
</feature>
<dbReference type="Pfam" id="PF00638">
    <property type="entry name" value="Ran_BP1"/>
    <property type="match status" value="1"/>
</dbReference>
<sequence>MATNLEHEKPESDVQRTAKKVKLDDDAVSVDSNTVVETKAESVDSTAESEQQKGSDDDASVETADEEDASTTTEESKPASSGFASFSSSSGFASFQNTASSGFAAFAQTATSTSTGFGAFAQTASSSSTGFGATASSSADFEGFGKTFEKKTETTGVAALADAELANGEEDETILVEKRAKLFKFVDSDYSEVGVGPFRVLKPKDAQDDDAAKASARMVMRRESHPHGPGTKLLLNARLSACLSCVKKAEKALMLVIAETDEADKIKPTTFLLRFASQEDLLALQDAVKALLPAHATTS</sequence>
<keyword evidence="4" id="KW-1185">Reference proteome</keyword>
<feature type="compositionally biased region" description="Low complexity" evidence="1">
    <location>
        <begin position="79"/>
        <end position="89"/>
    </location>
</feature>
<reference evidence="3" key="1">
    <citation type="submission" date="2019-03" db="EMBL/GenBank/DDBJ databases">
        <title>Long read genome sequence of the mycoparasitic Pythium oligandrum ATCC 38472 isolated from sugarbeet rhizosphere.</title>
        <authorList>
            <person name="Gaulin E."/>
        </authorList>
    </citation>
    <scope>NUCLEOTIDE SEQUENCE</scope>
    <source>
        <strain evidence="3">ATCC 38472_TT</strain>
    </source>
</reference>
<dbReference type="GO" id="GO:0005096">
    <property type="term" value="F:GTPase activator activity"/>
    <property type="evidence" value="ECO:0007669"/>
    <property type="project" value="TreeGrafter"/>
</dbReference>
<evidence type="ECO:0000256" key="1">
    <source>
        <dbReference type="SAM" id="MobiDB-lite"/>
    </source>
</evidence>
<dbReference type="InterPro" id="IPR045255">
    <property type="entry name" value="RanBP1-like"/>
</dbReference>
<gene>
    <name evidence="3" type="ORF">Poli38472_004725</name>
</gene>
<dbReference type="AlphaFoldDB" id="A0A8K1FEP6"/>
<accession>A0A8K1FEP6</accession>
<dbReference type="OrthoDB" id="2357150at2759"/>
<evidence type="ECO:0000313" key="4">
    <source>
        <dbReference type="Proteomes" id="UP000794436"/>
    </source>
</evidence>
<dbReference type="PROSITE" id="PS50196">
    <property type="entry name" value="RANBD1"/>
    <property type="match status" value="1"/>
</dbReference>
<feature type="compositionally biased region" description="Acidic residues" evidence="1">
    <location>
        <begin position="57"/>
        <end position="69"/>
    </location>
</feature>
<dbReference type="InterPro" id="IPR011993">
    <property type="entry name" value="PH-like_dom_sf"/>
</dbReference>